<evidence type="ECO:0000313" key="3">
    <source>
        <dbReference type="Proteomes" id="UP000509510"/>
    </source>
</evidence>
<protein>
    <submittedName>
        <fullName evidence="2">Uncharacterized protein</fullName>
    </submittedName>
</protein>
<dbReference type="Proteomes" id="UP000509510">
    <property type="component" value="Chromosome II"/>
</dbReference>
<feature type="compositionally biased region" description="Basic and acidic residues" evidence="1">
    <location>
        <begin position="73"/>
        <end position="88"/>
    </location>
</feature>
<sequence length="108" mass="11765">MLEGDRFEGEWMIAAGKATGDRSGLYDCWKGAERADQRASAATMLDVGQRTVEDGVCGAVQRLKQTGASKQTSPDRDGEDKAKGEARGSDDRWWTLGVWRERAASAGR</sequence>
<dbReference type="EMBL" id="CP055899">
    <property type="protein sequence ID" value="QKX56107.1"/>
    <property type="molecule type" value="Genomic_DNA"/>
</dbReference>
<keyword evidence="3" id="KW-1185">Reference proteome</keyword>
<reference evidence="3" key="1">
    <citation type="submission" date="2020-06" db="EMBL/GenBank/DDBJ databases">
        <title>A chromosome-scale genome assembly of Talaromyces rugulosus W13939.</title>
        <authorList>
            <person name="Wang B."/>
            <person name="Guo L."/>
            <person name="Ye K."/>
            <person name="Wang L."/>
        </authorList>
    </citation>
    <scope>NUCLEOTIDE SEQUENCE [LARGE SCALE GENOMIC DNA]</scope>
    <source>
        <strain evidence="3">W13939</strain>
    </source>
</reference>
<evidence type="ECO:0000256" key="1">
    <source>
        <dbReference type="SAM" id="MobiDB-lite"/>
    </source>
</evidence>
<gene>
    <name evidence="2" type="ORF">TRUGW13939_03207</name>
</gene>
<proteinExistence type="predicted"/>
<feature type="compositionally biased region" description="Polar residues" evidence="1">
    <location>
        <begin position="63"/>
        <end position="72"/>
    </location>
</feature>
<accession>A0A7H8QQ72</accession>
<dbReference type="GeneID" id="55990712"/>
<dbReference type="KEGG" id="trg:TRUGW13939_03207"/>
<dbReference type="AlphaFoldDB" id="A0A7H8QQ72"/>
<dbReference type="RefSeq" id="XP_035342285.1">
    <property type="nucleotide sequence ID" value="XM_035486392.1"/>
</dbReference>
<feature type="region of interest" description="Disordered" evidence="1">
    <location>
        <begin position="63"/>
        <end position="88"/>
    </location>
</feature>
<name>A0A7H8QQ72_TALRU</name>
<organism evidence="2 3">
    <name type="scientific">Talaromyces rugulosus</name>
    <name type="common">Penicillium rugulosum</name>
    <dbReference type="NCBI Taxonomy" id="121627"/>
    <lineage>
        <taxon>Eukaryota</taxon>
        <taxon>Fungi</taxon>
        <taxon>Dikarya</taxon>
        <taxon>Ascomycota</taxon>
        <taxon>Pezizomycotina</taxon>
        <taxon>Eurotiomycetes</taxon>
        <taxon>Eurotiomycetidae</taxon>
        <taxon>Eurotiales</taxon>
        <taxon>Trichocomaceae</taxon>
        <taxon>Talaromyces</taxon>
        <taxon>Talaromyces sect. Islandici</taxon>
    </lineage>
</organism>
<evidence type="ECO:0000313" key="2">
    <source>
        <dbReference type="EMBL" id="QKX56107.1"/>
    </source>
</evidence>